<organism evidence="1">
    <name type="scientific">Anguilla anguilla</name>
    <name type="common">European freshwater eel</name>
    <name type="synonym">Muraena anguilla</name>
    <dbReference type="NCBI Taxonomy" id="7936"/>
    <lineage>
        <taxon>Eukaryota</taxon>
        <taxon>Metazoa</taxon>
        <taxon>Chordata</taxon>
        <taxon>Craniata</taxon>
        <taxon>Vertebrata</taxon>
        <taxon>Euteleostomi</taxon>
        <taxon>Actinopterygii</taxon>
        <taxon>Neopterygii</taxon>
        <taxon>Teleostei</taxon>
        <taxon>Anguilliformes</taxon>
        <taxon>Anguillidae</taxon>
        <taxon>Anguilla</taxon>
    </lineage>
</organism>
<dbReference type="EMBL" id="GBXM01010137">
    <property type="protein sequence ID" value="JAH98440.1"/>
    <property type="molecule type" value="Transcribed_RNA"/>
</dbReference>
<proteinExistence type="predicted"/>
<protein>
    <submittedName>
        <fullName evidence="1">Uncharacterized protein</fullName>
    </submittedName>
</protein>
<reference evidence="1" key="2">
    <citation type="journal article" date="2015" name="Fish Shellfish Immunol.">
        <title>Early steps in the European eel (Anguilla anguilla)-Vibrio vulnificus interaction in the gills: Role of the RtxA13 toxin.</title>
        <authorList>
            <person name="Callol A."/>
            <person name="Pajuelo D."/>
            <person name="Ebbesson L."/>
            <person name="Teles M."/>
            <person name="MacKenzie S."/>
            <person name="Amaro C."/>
        </authorList>
    </citation>
    <scope>NUCLEOTIDE SEQUENCE</scope>
</reference>
<name>A0A0E9X9B6_ANGAN</name>
<reference evidence="1" key="1">
    <citation type="submission" date="2014-11" db="EMBL/GenBank/DDBJ databases">
        <authorList>
            <person name="Amaro Gonzalez C."/>
        </authorList>
    </citation>
    <scope>NUCLEOTIDE SEQUENCE</scope>
</reference>
<dbReference type="AlphaFoldDB" id="A0A0E9X9B6"/>
<sequence length="77" mass="8704">MTQSVVCPTHTQQKTTSIKVKPSAHILNGRALCFCKKKKAERSKRCENGRCKQNDFGTVREEKAPYVNFSLAFPMIS</sequence>
<evidence type="ECO:0000313" key="1">
    <source>
        <dbReference type="EMBL" id="JAH98440.1"/>
    </source>
</evidence>
<accession>A0A0E9X9B6</accession>